<sequence>MRVDLAEHTLSKEVEDALSNIEELKNISEGTRDYIKYSRKYRQIMHSKINFQSLEDPRINTLKQIRN</sequence>
<gene>
    <name evidence="1" type="ORF">CHRIB12_LOCUS23958</name>
</gene>
<dbReference type="VEuPathDB" id="FungiDB:RhiirFUN_019859"/>
<protein>
    <submittedName>
        <fullName evidence="1">Uncharacterized protein</fullName>
    </submittedName>
</protein>
<dbReference type="AlphaFoldDB" id="A0A915ZZB0"/>
<dbReference type="Proteomes" id="UP000684084">
    <property type="component" value="Unassembled WGS sequence"/>
</dbReference>
<dbReference type="EMBL" id="CAGKOT010000101">
    <property type="protein sequence ID" value="CAB5395653.1"/>
    <property type="molecule type" value="Genomic_DNA"/>
</dbReference>
<organism evidence="1 2">
    <name type="scientific">Rhizophagus irregularis</name>
    <dbReference type="NCBI Taxonomy" id="588596"/>
    <lineage>
        <taxon>Eukaryota</taxon>
        <taxon>Fungi</taxon>
        <taxon>Fungi incertae sedis</taxon>
        <taxon>Mucoromycota</taxon>
        <taxon>Glomeromycotina</taxon>
        <taxon>Glomeromycetes</taxon>
        <taxon>Glomerales</taxon>
        <taxon>Glomeraceae</taxon>
        <taxon>Rhizophagus</taxon>
    </lineage>
</organism>
<reference evidence="1" key="1">
    <citation type="submission" date="2020-05" db="EMBL/GenBank/DDBJ databases">
        <authorList>
            <person name="Rincon C."/>
            <person name="Sanders R I."/>
            <person name="Robbins C."/>
            <person name="Chaturvedi A."/>
        </authorList>
    </citation>
    <scope>NUCLEOTIDE SEQUENCE</scope>
    <source>
        <strain evidence="1">CHB12</strain>
    </source>
</reference>
<name>A0A915ZZB0_9GLOM</name>
<evidence type="ECO:0000313" key="1">
    <source>
        <dbReference type="EMBL" id="CAB5395653.1"/>
    </source>
</evidence>
<evidence type="ECO:0000313" key="2">
    <source>
        <dbReference type="Proteomes" id="UP000684084"/>
    </source>
</evidence>
<accession>A0A915ZZB0</accession>
<dbReference type="OrthoDB" id="2423305at2759"/>
<comment type="caution">
    <text evidence="1">The sequence shown here is derived from an EMBL/GenBank/DDBJ whole genome shotgun (WGS) entry which is preliminary data.</text>
</comment>
<proteinExistence type="predicted"/>